<feature type="region of interest" description="Disordered" evidence="1">
    <location>
        <begin position="247"/>
        <end position="304"/>
    </location>
</feature>
<feature type="compositionally biased region" description="Basic residues" evidence="1">
    <location>
        <begin position="1"/>
        <end position="26"/>
    </location>
</feature>
<gene>
    <name evidence="3" type="primary">LOC113147477</name>
</gene>
<feature type="compositionally biased region" description="Low complexity" evidence="1">
    <location>
        <begin position="247"/>
        <end position="259"/>
    </location>
</feature>
<feature type="compositionally biased region" description="Low complexity" evidence="1">
    <location>
        <begin position="446"/>
        <end position="473"/>
    </location>
</feature>
<feature type="compositionally biased region" description="Low complexity" evidence="1">
    <location>
        <begin position="280"/>
        <end position="298"/>
    </location>
</feature>
<dbReference type="AlphaFoldDB" id="A0A6P6S2F3"/>
<reference evidence="3" key="1">
    <citation type="submission" date="2025-08" db="UniProtKB">
        <authorList>
            <consortium name="RefSeq"/>
        </authorList>
    </citation>
    <scope>IDENTIFICATION</scope>
</reference>
<sequence length="473" mass="50542">MEHLRRLLSRSSRKPPKHKPQHKLLKHLGEPTSPTAQHLLSGEAEGPSVPLSFKSPQKCSKQSLIVGESGSSLGLPLSRGFSIDSLSLLLHQPRLSEKAEALGAPPSESLAAAAPAQTPLSLAKWQSKTSENPTLLAAHPRGRPRSRPYPRCSPWTPCSAAEEAEVYRLESLLGQNASLRTRKPLRQTAKCIPGGNRPATLGPPCSRRHSALTADASISLLSEERECSAAKAAAVAAATLLSSCASEATASPPSSPCTERSPPPLPDLSRCMMPAASSNSEPAYTTPTPAEGETTPSTCPQTPPDAPLLQSKRAQLLKPQNTRRKSVPLLLRAAAEEELGAESTVGGGKEALYEGISRIEKKAEMTYFSPAAEATGAAAAALTTHNKPMRQSPSYTFTQLSCEQKQQQQQPPSERRASAFVLPLRPSALVRMSQTLRRQQQKQHQKQQQTQHNALRASAKAASAAKLSDTTAL</sequence>
<protein>
    <submittedName>
        <fullName evidence="3">Uncharacterized protein LOC113147477</fullName>
    </submittedName>
</protein>
<evidence type="ECO:0000313" key="2">
    <source>
        <dbReference type="Proteomes" id="UP000515125"/>
    </source>
</evidence>
<dbReference type="RefSeq" id="XP_026193984.1">
    <property type="nucleotide sequence ID" value="XM_026338199.1"/>
</dbReference>
<dbReference type="GeneID" id="113147477"/>
<feature type="region of interest" description="Disordered" evidence="1">
    <location>
        <begin position="125"/>
        <end position="152"/>
    </location>
</feature>
<keyword evidence="2" id="KW-1185">Reference proteome</keyword>
<feature type="region of interest" description="Disordered" evidence="1">
    <location>
        <begin position="1"/>
        <end position="53"/>
    </location>
</feature>
<accession>A0A6P6S2F3</accession>
<feature type="region of interest" description="Disordered" evidence="1">
    <location>
        <begin position="436"/>
        <end position="473"/>
    </location>
</feature>
<organism evidence="2 3">
    <name type="scientific">Cyclospora cayetanensis</name>
    <dbReference type="NCBI Taxonomy" id="88456"/>
    <lineage>
        <taxon>Eukaryota</taxon>
        <taxon>Sar</taxon>
        <taxon>Alveolata</taxon>
        <taxon>Apicomplexa</taxon>
        <taxon>Conoidasida</taxon>
        <taxon>Coccidia</taxon>
        <taxon>Eucoccidiorida</taxon>
        <taxon>Eimeriorina</taxon>
        <taxon>Eimeriidae</taxon>
        <taxon>Cyclospora</taxon>
    </lineage>
</organism>
<dbReference type="Proteomes" id="UP000515125">
    <property type="component" value="Unplaced"/>
</dbReference>
<name>A0A6P6S2F3_9EIME</name>
<evidence type="ECO:0000256" key="1">
    <source>
        <dbReference type="SAM" id="MobiDB-lite"/>
    </source>
</evidence>
<evidence type="ECO:0000313" key="3">
    <source>
        <dbReference type="RefSeq" id="XP_026193984.1"/>
    </source>
</evidence>
<proteinExistence type="predicted"/>